<keyword evidence="2" id="KW-1185">Reference proteome</keyword>
<comment type="caution">
    <text evidence="1">The sequence shown here is derived from an EMBL/GenBank/DDBJ whole genome shotgun (WGS) entry which is preliminary data.</text>
</comment>
<gene>
    <name evidence="1" type="ORF">KSZ_11310</name>
</gene>
<evidence type="ECO:0000313" key="2">
    <source>
        <dbReference type="Proteomes" id="UP000635565"/>
    </source>
</evidence>
<sequence length="132" mass="14046">MLMIIALVFFGLLFVLAVGLLIFRRMLLPPIKVKTPSSGASSWTRTLAPDSFTGLEGINGIQEAQPTGSAFPPLATMDNDAATLANIVPSSQHFPPDTAGVTSANAETALDLRANHDTTSPWYDIADEPFTT</sequence>
<accession>A0ABQ3VAZ6</accession>
<protein>
    <submittedName>
        <fullName evidence="1">Uncharacterized protein</fullName>
    </submittedName>
</protein>
<name>A0ABQ3VAZ6_9CHLR</name>
<organism evidence="1 2">
    <name type="scientific">Dictyobacter formicarum</name>
    <dbReference type="NCBI Taxonomy" id="2778368"/>
    <lineage>
        <taxon>Bacteria</taxon>
        <taxon>Bacillati</taxon>
        <taxon>Chloroflexota</taxon>
        <taxon>Ktedonobacteria</taxon>
        <taxon>Ktedonobacterales</taxon>
        <taxon>Dictyobacteraceae</taxon>
        <taxon>Dictyobacter</taxon>
    </lineage>
</organism>
<dbReference type="EMBL" id="BNJJ01000003">
    <property type="protein sequence ID" value="GHO83125.1"/>
    <property type="molecule type" value="Genomic_DNA"/>
</dbReference>
<evidence type="ECO:0000313" key="1">
    <source>
        <dbReference type="EMBL" id="GHO83125.1"/>
    </source>
</evidence>
<reference evidence="1 2" key="1">
    <citation type="journal article" date="2021" name="Int. J. Syst. Evol. Microbiol.">
        <title>Reticulibacter mediterranei gen. nov., sp. nov., within the new family Reticulibacteraceae fam. nov., and Ktedonospora formicarum gen. nov., sp. nov., Ktedonobacter robiniae sp. nov., Dictyobacter formicarum sp. nov. and Dictyobacter arantiisoli sp. nov., belonging to the class Ktedonobacteria.</title>
        <authorList>
            <person name="Yabe S."/>
            <person name="Zheng Y."/>
            <person name="Wang C.M."/>
            <person name="Sakai Y."/>
            <person name="Abe K."/>
            <person name="Yokota A."/>
            <person name="Donadio S."/>
            <person name="Cavaletti L."/>
            <person name="Monciardini P."/>
        </authorList>
    </citation>
    <scope>NUCLEOTIDE SEQUENCE [LARGE SCALE GENOMIC DNA]</scope>
    <source>
        <strain evidence="1 2">SOSP1-9</strain>
    </source>
</reference>
<dbReference type="Proteomes" id="UP000635565">
    <property type="component" value="Unassembled WGS sequence"/>
</dbReference>
<proteinExistence type="predicted"/>